<keyword evidence="3" id="KW-0863">Zinc-finger</keyword>
<dbReference type="PANTHER" id="PTHR45805">
    <property type="entry name" value="NUCLEAR HORMONE RECEPTOR HR3-RELATED"/>
    <property type="match status" value="1"/>
</dbReference>
<evidence type="ECO:0000256" key="6">
    <source>
        <dbReference type="ARBA" id="ARBA00023125"/>
    </source>
</evidence>
<name>A0A2C9L271_BIOGL</name>
<keyword evidence="2" id="KW-0479">Metal-binding</keyword>
<dbReference type="Gene3D" id="3.30.50.10">
    <property type="entry name" value="Erythroid Transcription Factor GATA-1, subunit A"/>
    <property type="match status" value="1"/>
</dbReference>
<organism evidence="12 13">
    <name type="scientific">Biomphalaria glabrata</name>
    <name type="common">Bloodfluke planorb</name>
    <name type="synonym">Freshwater snail</name>
    <dbReference type="NCBI Taxonomy" id="6526"/>
    <lineage>
        <taxon>Eukaryota</taxon>
        <taxon>Metazoa</taxon>
        <taxon>Spiralia</taxon>
        <taxon>Lophotrochozoa</taxon>
        <taxon>Mollusca</taxon>
        <taxon>Gastropoda</taxon>
        <taxon>Heterobranchia</taxon>
        <taxon>Euthyneura</taxon>
        <taxon>Panpulmonata</taxon>
        <taxon>Hygrophila</taxon>
        <taxon>Lymnaeoidea</taxon>
        <taxon>Planorbidae</taxon>
        <taxon>Biomphalaria</taxon>
    </lineage>
</organism>
<comment type="subcellular location">
    <subcellularLocation>
        <location evidence="1">Nucleus</location>
    </subcellularLocation>
</comment>
<gene>
    <name evidence="12" type="primary">106079519</name>
</gene>
<dbReference type="Pfam" id="PF00105">
    <property type="entry name" value="zf-C4"/>
    <property type="match status" value="1"/>
</dbReference>
<keyword evidence="8" id="KW-0675">Receptor</keyword>
<evidence type="ECO:0000256" key="1">
    <source>
        <dbReference type="ARBA" id="ARBA00004123"/>
    </source>
</evidence>
<dbReference type="GO" id="GO:0008270">
    <property type="term" value="F:zinc ion binding"/>
    <property type="evidence" value="ECO:0007669"/>
    <property type="project" value="UniProtKB-KW"/>
</dbReference>
<dbReference type="PROSITE" id="PS51030">
    <property type="entry name" value="NUCLEAR_REC_DBD_2"/>
    <property type="match status" value="1"/>
</dbReference>
<dbReference type="OrthoDB" id="6081310at2759"/>
<dbReference type="STRING" id="6526.A0A2C9L271"/>
<dbReference type="PANTHER" id="PTHR45805:SF2">
    <property type="entry name" value="NUCLEAR HORMONE RECEPTOR HR3-RELATED"/>
    <property type="match status" value="1"/>
</dbReference>
<evidence type="ECO:0000256" key="3">
    <source>
        <dbReference type="ARBA" id="ARBA00022771"/>
    </source>
</evidence>
<evidence type="ECO:0000313" key="12">
    <source>
        <dbReference type="EnsemblMetazoa" id="BGLB026201-PA"/>
    </source>
</evidence>
<protein>
    <recommendedName>
        <fullName evidence="11">Nuclear receptor domain-containing protein</fullName>
    </recommendedName>
</protein>
<keyword evidence="4" id="KW-0862">Zinc</keyword>
<evidence type="ECO:0000256" key="4">
    <source>
        <dbReference type="ARBA" id="ARBA00022833"/>
    </source>
</evidence>
<keyword evidence="6" id="KW-0238">DNA-binding</keyword>
<reference evidence="12" key="1">
    <citation type="submission" date="2020-05" db="UniProtKB">
        <authorList>
            <consortium name="EnsemblMetazoa"/>
        </authorList>
    </citation>
    <scope>IDENTIFICATION</scope>
    <source>
        <strain evidence="12">BB02</strain>
    </source>
</reference>
<dbReference type="VEuPathDB" id="VectorBase:BGLAX_044483"/>
<dbReference type="SMART" id="SM00399">
    <property type="entry name" value="ZnF_C4"/>
    <property type="match status" value="1"/>
</dbReference>
<dbReference type="VEuPathDB" id="VectorBase:BGLB026201"/>
<dbReference type="PRINTS" id="PR00047">
    <property type="entry name" value="STROIDFINGER"/>
</dbReference>
<feature type="domain" description="Nuclear receptor" evidence="11">
    <location>
        <begin position="10"/>
        <end position="85"/>
    </location>
</feature>
<dbReference type="GO" id="GO:0005634">
    <property type="term" value="C:nucleus"/>
    <property type="evidence" value="ECO:0007669"/>
    <property type="project" value="UniProtKB-SubCell"/>
</dbReference>
<feature type="region of interest" description="Disordered" evidence="10">
    <location>
        <begin position="111"/>
        <end position="142"/>
    </location>
</feature>
<proteinExistence type="predicted"/>
<dbReference type="Proteomes" id="UP000076420">
    <property type="component" value="Unassembled WGS sequence"/>
</dbReference>
<sequence>MKEVNNTSILPPCQVCAGDSSGYHYGANTCEACKGFFRRSLQRSIYYLCQNNKACDVTGYNRILCSFCRYQKCLHVGMSKKAIKTGRYSHEKRTRNILEVKRLQEKEISQAFKDNNKRLSQSKTQSKDNAPTRNNPGYVHDDKDRQINVDLLASRQTIIWSNR</sequence>
<evidence type="ECO:0000256" key="8">
    <source>
        <dbReference type="ARBA" id="ARBA00023170"/>
    </source>
</evidence>
<dbReference type="InterPro" id="IPR001628">
    <property type="entry name" value="Znf_hrmn_rcpt"/>
</dbReference>
<keyword evidence="9" id="KW-0539">Nucleus</keyword>
<dbReference type="GO" id="GO:0004879">
    <property type="term" value="F:nuclear receptor activity"/>
    <property type="evidence" value="ECO:0007669"/>
    <property type="project" value="TreeGrafter"/>
</dbReference>
<evidence type="ECO:0000259" key="11">
    <source>
        <dbReference type="PROSITE" id="PS51030"/>
    </source>
</evidence>
<evidence type="ECO:0000313" key="13">
    <source>
        <dbReference type="Proteomes" id="UP000076420"/>
    </source>
</evidence>
<dbReference type="KEGG" id="bgt:106079519"/>
<keyword evidence="7" id="KW-0804">Transcription</keyword>
<dbReference type="SUPFAM" id="SSF57716">
    <property type="entry name" value="Glucocorticoid receptor-like (DNA-binding domain)"/>
    <property type="match status" value="1"/>
</dbReference>
<dbReference type="InterPro" id="IPR013088">
    <property type="entry name" value="Znf_NHR/GATA"/>
</dbReference>
<feature type="compositionally biased region" description="Polar residues" evidence="10">
    <location>
        <begin position="118"/>
        <end position="135"/>
    </location>
</feature>
<evidence type="ECO:0000256" key="9">
    <source>
        <dbReference type="ARBA" id="ARBA00023242"/>
    </source>
</evidence>
<evidence type="ECO:0000256" key="2">
    <source>
        <dbReference type="ARBA" id="ARBA00022723"/>
    </source>
</evidence>
<dbReference type="AlphaFoldDB" id="A0A2C9L271"/>
<dbReference type="CDD" id="cd06916">
    <property type="entry name" value="NR_DBD_like"/>
    <property type="match status" value="1"/>
</dbReference>
<dbReference type="GO" id="GO:0000978">
    <property type="term" value="F:RNA polymerase II cis-regulatory region sequence-specific DNA binding"/>
    <property type="evidence" value="ECO:0007669"/>
    <property type="project" value="TreeGrafter"/>
</dbReference>
<evidence type="ECO:0000256" key="7">
    <source>
        <dbReference type="ARBA" id="ARBA00023163"/>
    </source>
</evidence>
<accession>A0A2C9L271</accession>
<keyword evidence="5" id="KW-0805">Transcription regulation</keyword>
<evidence type="ECO:0000256" key="5">
    <source>
        <dbReference type="ARBA" id="ARBA00023015"/>
    </source>
</evidence>
<evidence type="ECO:0000256" key="10">
    <source>
        <dbReference type="SAM" id="MobiDB-lite"/>
    </source>
</evidence>
<dbReference type="EnsemblMetazoa" id="BGLB026201-RA">
    <property type="protein sequence ID" value="BGLB026201-PA"/>
    <property type="gene ID" value="BGLB026201"/>
</dbReference>